<dbReference type="STRING" id="695850.A0A067BPD9"/>
<dbReference type="Gene3D" id="3.40.570.10">
    <property type="entry name" value="Extracellular Endonuclease, subunit A"/>
    <property type="match status" value="1"/>
</dbReference>
<dbReference type="Pfam" id="PF01223">
    <property type="entry name" value="Endonuclease_NS"/>
    <property type="match status" value="1"/>
</dbReference>
<dbReference type="SMART" id="SM00892">
    <property type="entry name" value="Endonuclease_NS"/>
    <property type="match status" value="1"/>
</dbReference>
<name>A0A067BPD9_SAPPC</name>
<dbReference type="PANTHER" id="PTHR13966">
    <property type="entry name" value="ENDONUCLEASE RELATED"/>
    <property type="match status" value="1"/>
</dbReference>
<dbReference type="InterPro" id="IPR044929">
    <property type="entry name" value="DNA/RNA_non-sp_Endonuclease_sf"/>
</dbReference>
<feature type="active site" description="Proton acceptor" evidence="2">
    <location>
        <position position="41"/>
    </location>
</feature>
<keyword evidence="7" id="KW-1185">Reference proteome</keyword>
<keyword evidence="6" id="KW-0540">Nuclease</keyword>
<organism evidence="6 7">
    <name type="scientific">Saprolegnia parasitica (strain CBS 223.65)</name>
    <dbReference type="NCBI Taxonomy" id="695850"/>
    <lineage>
        <taxon>Eukaryota</taxon>
        <taxon>Sar</taxon>
        <taxon>Stramenopiles</taxon>
        <taxon>Oomycota</taxon>
        <taxon>Saprolegniomycetes</taxon>
        <taxon>Saprolegniales</taxon>
        <taxon>Saprolegniaceae</taxon>
        <taxon>Saprolegnia</taxon>
    </lineage>
</organism>
<feature type="domain" description="ENPP1-3/EXOG-like endonuclease/phosphodiesterase" evidence="4">
    <location>
        <begin position="2"/>
        <end position="174"/>
    </location>
</feature>
<dbReference type="EMBL" id="KK584293">
    <property type="protein sequence ID" value="KDO16166.1"/>
    <property type="molecule type" value="Genomic_DNA"/>
</dbReference>
<protein>
    <submittedName>
        <fullName evidence="6">DNA/RNA non-specific endonuclease</fullName>
    </submittedName>
</protein>
<dbReference type="GO" id="GO:0003676">
    <property type="term" value="F:nucleic acid binding"/>
    <property type="evidence" value="ECO:0007669"/>
    <property type="project" value="InterPro"/>
</dbReference>
<feature type="binding site" evidence="3">
    <location>
        <position position="72"/>
    </location>
    <ligand>
        <name>Mg(2+)</name>
        <dbReference type="ChEBI" id="CHEBI:18420"/>
        <note>catalytic</note>
    </ligand>
</feature>
<dbReference type="OrthoDB" id="69221at2759"/>
<evidence type="ECO:0000256" key="1">
    <source>
        <dbReference type="ARBA" id="ARBA00010052"/>
    </source>
</evidence>
<keyword evidence="6" id="KW-0255">Endonuclease</keyword>
<keyword evidence="3" id="KW-0479">Metal-binding</keyword>
<gene>
    <name evidence="6" type="ORF">SPRG_18299</name>
</gene>
<dbReference type="RefSeq" id="XP_012213127.1">
    <property type="nucleotide sequence ID" value="XM_012357737.1"/>
</dbReference>
<sequence>MGKDVGNAKRPGSFYFDPNMPEGCLQQKSTKAYSNGYDRGHLVTSNHMDTDANIARESHYMNNVVPQVSTFNQGIWVQTEKLQECYRDINPVTTYGGVIYDANSSTQFVEGWGIKTPSYFWKVVLTTDAKGADKIIAWFFPNEENLGKLDEYLVSVASIEDRLNDGLGPIPVPEGLKKTVETATWALPDNCDHGRRLL</sequence>
<evidence type="ECO:0000259" key="5">
    <source>
        <dbReference type="SMART" id="SM00892"/>
    </source>
</evidence>
<evidence type="ECO:0000259" key="4">
    <source>
        <dbReference type="SMART" id="SM00477"/>
    </source>
</evidence>
<dbReference type="SUPFAM" id="SSF54060">
    <property type="entry name" value="His-Me finger endonucleases"/>
    <property type="match status" value="1"/>
</dbReference>
<dbReference type="PANTHER" id="PTHR13966:SF5">
    <property type="entry name" value="ENDONUCLEASE G, MITOCHONDRIAL"/>
    <property type="match status" value="1"/>
</dbReference>
<dbReference type="Proteomes" id="UP000030745">
    <property type="component" value="Unassembled WGS sequence"/>
</dbReference>
<dbReference type="GeneID" id="24139824"/>
<evidence type="ECO:0000256" key="3">
    <source>
        <dbReference type="PIRSR" id="PIRSR640255-2"/>
    </source>
</evidence>
<dbReference type="AlphaFoldDB" id="A0A067BPD9"/>
<keyword evidence="6" id="KW-0378">Hydrolase</keyword>
<dbReference type="InterPro" id="IPR020821">
    <property type="entry name" value="ENPP1-3/EXOG-like_nuc-like"/>
</dbReference>
<evidence type="ECO:0000313" key="7">
    <source>
        <dbReference type="Proteomes" id="UP000030745"/>
    </source>
</evidence>
<dbReference type="KEGG" id="spar:SPRG_18299"/>
<dbReference type="VEuPathDB" id="FungiDB:SPRG_18299"/>
<evidence type="ECO:0000256" key="2">
    <source>
        <dbReference type="PIRSR" id="PIRSR640255-1"/>
    </source>
</evidence>
<evidence type="ECO:0000313" key="6">
    <source>
        <dbReference type="EMBL" id="KDO16166.1"/>
    </source>
</evidence>
<dbReference type="GO" id="GO:0004519">
    <property type="term" value="F:endonuclease activity"/>
    <property type="evidence" value="ECO:0007669"/>
    <property type="project" value="UniProtKB-KW"/>
</dbReference>
<dbReference type="InterPro" id="IPR044925">
    <property type="entry name" value="His-Me_finger_sf"/>
</dbReference>
<dbReference type="OMA" id="IRRANYM"/>
<dbReference type="InterPro" id="IPR001604">
    <property type="entry name" value="Endo_G_ENPP1-like_dom"/>
</dbReference>
<dbReference type="GO" id="GO:0046872">
    <property type="term" value="F:metal ion binding"/>
    <property type="evidence" value="ECO:0007669"/>
    <property type="project" value="UniProtKB-KW"/>
</dbReference>
<reference evidence="6 7" key="1">
    <citation type="journal article" date="2013" name="PLoS Genet.">
        <title>Distinctive expansion of potential virulence genes in the genome of the oomycete fish pathogen Saprolegnia parasitica.</title>
        <authorList>
            <person name="Jiang R.H."/>
            <person name="de Bruijn I."/>
            <person name="Haas B.J."/>
            <person name="Belmonte R."/>
            <person name="Lobach L."/>
            <person name="Christie J."/>
            <person name="van den Ackerveken G."/>
            <person name="Bottin A."/>
            <person name="Bulone V."/>
            <person name="Diaz-Moreno S.M."/>
            <person name="Dumas B."/>
            <person name="Fan L."/>
            <person name="Gaulin E."/>
            <person name="Govers F."/>
            <person name="Grenville-Briggs L.J."/>
            <person name="Horner N.R."/>
            <person name="Levin J.Z."/>
            <person name="Mammella M."/>
            <person name="Meijer H.J."/>
            <person name="Morris P."/>
            <person name="Nusbaum C."/>
            <person name="Oome S."/>
            <person name="Phillips A.J."/>
            <person name="van Rooyen D."/>
            <person name="Rzeszutek E."/>
            <person name="Saraiva M."/>
            <person name="Secombes C.J."/>
            <person name="Seidl M.F."/>
            <person name="Snel B."/>
            <person name="Stassen J.H."/>
            <person name="Sykes S."/>
            <person name="Tripathy S."/>
            <person name="van den Berg H."/>
            <person name="Vega-Arreguin J.C."/>
            <person name="Wawra S."/>
            <person name="Young S.K."/>
            <person name="Zeng Q."/>
            <person name="Dieguez-Uribeondo J."/>
            <person name="Russ C."/>
            <person name="Tyler B.M."/>
            <person name="van West P."/>
        </authorList>
    </citation>
    <scope>NUCLEOTIDE SEQUENCE [LARGE SCALE GENOMIC DNA]</scope>
    <source>
        <strain evidence="6 7">CBS 223.65</strain>
    </source>
</reference>
<comment type="similarity">
    <text evidence="1">Belongs to the DNA/RNA non-specific endonuclease family.</text>
</comment>
<dbReference type="SMART" id="SM00477">
    <property type="entry name" value="NUC"/>
    <property type="match status" value="1"/>
</dbReference>
<accession>A0A067BPD9</accession>
<dbReference type="GO" id="GO:0016787">
    <property type="term" value="F:hydrolase activity"/>
    <property type="evidence" value="ECO:0007669"/>
    <property type="project" value="InterPro"/>
</dbReference>
<dbReference type="InterPro" id="IPR040255">
    <property type="entry name" value="Non-specific_endonuclease"/>
</dbReference>
<proteinExistence type="inferred from homology"/>
<feature type="domain" description="DNA/RNA non-specific endonuclease/pyrophosphatase/phosphodiesterase" evidence="5">
    <location>
        <begin position="1"/>
        <end position="179"/>
    </location>
</feature>